<dbReference type="SUPFAM" id="SSF52413">
    <property type="entry name" value="UDP-glucose/GDP-mannose dehydrogenase C-terminal domain"/>
    <property type="match status" value="1"/>
</dbReference>
<dbReference type="SUPFAM" id="SSF48179">
    <property type="entry name" value="6-phosphogluconate dehydrogenase C-terminal domain-like"/>
    <property type="match status" value="1"/>
</dbReference>
<dbReference type="InterPro" id="IPR014026">
    <property type="entry name" value="UDP-Glc/GDP-Man_DH_dimer"/>
</dbReference>
<dbReference type="InterPro" id="IPR017476">
    <property type="entry name" value="UDP-Glc/GDP-Man"/>
</dbReference>
<keyword evidence="8" id="KW-1185">Reference proteome</keyword>
<dbReference type="InterPro" id="IPR036291">
    <property type="entry name" value="NAD(P)-bd_dom_sf"/>
</dbReference>
<feature type="domain" description="UDP-glucose/GDP-mannose dehydrogenase C-terminal" evidence="5">
    <location>
        <begin position="323"/>
        <end position="412"/>
    </location>
</feature>
<dbReference type="InterPro" id="IPR001732">
    <property type="entry name" value="UDP-Glc/GDP-Man_DH_N"/>
</dbReference>
<dbReference type="InterPro" id="IPR028359">
    <property type="entry name" value="UDP_ManNAc/GlcNAc_DH"/>
</dbReference>
<evidence type="ECO:0000256" key="1">
    <source>
        <dbReference type="ARBA" id="ARBA00006601"/>
    </source>
</evidence>
<dbReference type="GO" id="GO:0016628">
    <property type="term" value="F:oxidoreductase activity, acting on the CH-CH group of donors, NAD or NADP as acceptor"/>
    <property type="evidence" value="ECO:0007669"/>
    <property type="project" value="InterPro"/>
</dbReference>
<dbReference type="EMBL" id="PJMW01000002">
    <property type="protein sequence ID" value="PKV81049.1"/>
    <property type="molecule type" value="Genomic_DNA"/>
</dbReference>
<dbReference type="InterPro" id="IPR014027">
    <property type="entry name" value="UDP-Glc/GDP-Man_DH_C"/>
</dbReference>
<dbReference type="PIRSF" id="PIRSF500136">
    <property type="entry name" value="UDP_ManNAc_DH"/>
    <property type="match status" value="1"/>
</dbReference>
<comment type="caution">
    <text evidence="6">The sequence shown here is derived from an EMBL/GenBank/DDBJ whole genome shotgun (WGS) entry which is preliminary data.</text>
</comment>
<dbReference type="Pfam" id="PF00984">
    <property type="entry name" value="UDPG_MGDP_dh"/>
    <property type="match status" value="1"/>
</dbReference>
<dbReference type="PANTHER" id="PTHR43491">
    <property type="entry name" value="UDP-N-ACETYL-D-MANNOSAMINE DEHYDROGENASE"/>
    <property type="match status" value="1"/>
</dbReference>
<evidence type="ECO:0000256" key="3">
    <source>
        <dbReference type="ARBA" id="ARBA00023027"/>
    </source>
</evidence>
<accession>A0A2N3VD56</accession>
<dbReference type="SUPFAM" id="SSF51735">
    <property type="entry name" value="NAD(P)-binding Rossmann-fold domains"/>
    <property type="match status" value="1"/>
</dbReference>
<evidence type="ECO:0000313" key="8">
    <source>
        <dbReference type="Proteomes" id="UP000233766"/>
    </source>
</evidence>
<dbReference type="GO" id="GO:0016616">
    <property type="term" value="F:oxidoreductase activity, acting on the CH-OH group of donors, NAD or NADP as acceptor"/>
    <property type="evidence" value="ECO:0007669"/>
    <property type="project" value="InterPro"/>
</dbReference>
<keyword evidence="3" id="KW-0520">NAD</keyword>
<dbReference type="AlphaFoldDB" id="A0A2N3VD56"/>
<dbReference type="RefSeq" id="WP_170112132.1">
    <property type="nucleotide sequence ID" value="NZ_PJMW01000002.1"/>
</dbReference>
<evidence type="ECO:0000313" key="6">
    <source>
        <dbReference type="EMBL" id="PKV79527.1"/>
    </source>
</evidence>
<dbReference type="SMART" id="SM00984">
    <property type="entry name" value="UDPG_MGDP_dh_C"/>
    <property type="match status" value="1"/>
</dbReference>
<evidence type="ECO:0000256" key="2">
    <source>
        <dbReference type="ARBA" id="ARBA00023002"/>
    </source>
</evidence>
<dbReference type="PANTHER" id="PTHR43491:SF2">
    <property type="entry name" value="UDP-N-ACETYL-D-MANNOSAMINE DEHYDROGENASE"/>
    <property type="match status" value="1"/>
</dbReference>
<keyword evidence="2" id="KW-0560">Oxidoreductase</keyword>
<dbReference type="InterPro" id="IPR036220">
    <property type="entry name" value="UDP-Glc/GDP-Man_DH_C_sf"/>
</dbReference>
<dbReference type="GO" id="GO:0000271">
    <property type="term" value="P:polysaccharide biosynthetic process"/>
    <property type="evidence" value="ECO:0007669"/>
    <property type="project" value="InterPro"/>
</dbReference>
<proteinExistence type="inferred from homology"/>
<dbReference type="EMBL" id="PJMW01000002">
    <property type="protein sequence ID" value="PKV79527.1"/>
    <property type="molecule type" value="Genomic_DNA"/>
</dbReference>
<gene>
    <name evidence="6" type="ORF">ATK86_3921</name>
    <name evidence="7" type="ORF">ATK86_5495</name>
</gene>
<dbReference type="GO" id="GO:0051287">
    <property type="term" value="F:NAD binding"/>
    <property type="evidence" value="ECO:0007669"/>
    <property type="project" value="InterPro"/>
</dbReference>
<dbReference type="Pfam" id="PF03721">
    <property type="entry name" value="UDPG_MGDP_dh_N"/>
    <property type="match status" value="1"/>
</dbReference>
<dbReference type="Pfam" id="PF03720">
    <property type="entry name" value="UDPG_MGDP_dh_C"/>
    <property type="match status" value="1"/>
</dbReference>
<protein>
    <submittedName>
        <fullName evidence="6">UDP-N-acetyl-D-glucosamine dehydrogenase</fullName>
    </submittedName>
</protein>
<dbReference type="PIRSF" id="PIRSF000124">
    <property type="entry name" value="UDPglc_GDPman_dh"/>
    <property type="match status" value="1"/>
</dbReference>
<sequence>MKPLVPRRVAVLGCGYVGVPVALLAVAAGHDVVAIDTDPDRILQLQAGKSYIVDVTDADLADALGSGRLLPTADPNALAGFDIVLITVPTPLDRDGDPDLTLVEAAAKHVAAHLEPGCTVVLESSTYPGTTQDIVQPILEGSGLRAGVDFHLGYSPERIDPGMGLAGLRAVPKIVAGIDDASTTVIAEFWRALVAEVVVAPDIRTAELAKLFENVFRLVNVSLVNELAQHSRALGADVRQALALAETKPFGFMRFHPGVGAGGHCLPVDTRYLSWQIRTLSGTPAVLIETASRINDAMPTYVADRIVSGLDRRGVAIESARIVAVGVTYKRDVADLRESCALEVIRALRRYGAEVVTVDPTIPEGLQVLPRVTADIVNTASGVAVLVGHTGLDLNLISAANYVFDACGALPTAPNIEHL</sequence>
<dbReference type="Proteomes" id="UP000233766">
    <property type="component" value="Unassembled WGS sequence"/>
</dbReference>
<organism evidence="6 8">
    <name type="scientific">Nocardia fluminea</name>
    <dbReference type="NCBI Taxonomy" id="134984"/>
    <lineage>
        <taxon>Bacteria</taxon>
        <taxon>Bacillati</taxon>
        <taxon>Actinomycetota</taxon>
        <taxon>Actinomycetes</taxon>
        <taxon>Mycobacteriales</taxon>
        <taxon>Nocardiaceae</taxon>
        <taxon>Nocardia</taxon>
    </lineage>
</organism>
<evidence type="ECO:0000256" key="4">
    <source>
        <dbReference type="PIRNR" id="PIRNR000124"/>
    </source>
</evidence>
<dbReference type="InterPro" id="IPR008927">
    <property type="entry name" value="6-PGluconate_DH-like_C_sf"/>
</dbReference>
<name>A0A2N3VD56_9NOCA</name>
<reference evidence="6 8" key="1">
    <citation type="submission" date="2017-12" db="EMBL/GenBank/DDBJ databases">
        <title>Sequencing the genomes of 1000 Actinobacteria strains.</title>
        <authorList>
            <person name="Klenk H.-P."/>
        </authorList>
    </citation>
    <scope>NUCLEOTIDE SEQUENCE [LARGE SCALE GENOMIC DNA]</scope>
    <source>
        <strain evidence="6 8">DSM 44489</strain>
    </source>
</reference>
<evidence type="ECO:0000313" key="7">
    <source>
        <dbReference type="EMBL" id="PKV81049.1"/>
    </source>
</evidence>
<dbReference type="Gene3D" id="3.40.50.720">
    <property type="entry name" value="NAD(P)-binding Rossmann-like Domain"/>
    <property type="match status" value="2"/>
</dbReference>
<evidence type="ECO:0000259" key="5">
    <source>
        <dbReference type="SMART" id="SM00984"/>
    </source>
</evidence>
<dbReference type="NCBIfam" id="TIGR03026">
    <property type="entry name" value="NDP-sugDHase"/>
    <property type="match status" value="1"/>
</dbReference>
<comment type="similarity">
    <text evidence="1 4">Belongs to the UDP-glucose/GDP-mannose dehydrogenase family.</text>
</comment>